<reference evidence="1 2" key="1">
    <citation type="submission" date="2015-11" db="EMBL/GenBank/DDBJ databases">
        <title>Draft genome sequence of Agrobacterium sp. R89-1.</title>
        <authorList>
            <person name="Zahradnik J."/>
            <person name="Kyslikova E."/>
            <person name="Palyzova A."/>
            <person name="Kyslik P."/>
        </authorList>
    </citation>
    <scope>NUCLEOTIDE SEQUENCE [LARGE SCALE GENOMIC DNA]</scope>
    <source>
        <strain evidence="1 2">R89-1</strain>
    </source>
</reference>
<dbReference type="STRING" id="2052828.ATO67_11640"/>
<evidence type="ECO:0000313" key="1">
    <source>
        <dbReference type="EMBL" id="KXG84695.1"/>
    </source>
</evidence>
<protein>
    <submittedName>
        <fullName evidence="1">Uncharacterized protein</fullName>
    </submittedName>
</protein>
<gene>
    <name evidence="1" type="ORF">ATO67_11640</name>
</gene>
<name>A0A135NZU0_9HYPH</name>
<accession>A0A135NZU0</accession>
<dbReference type="Proteomes" id="UP000070498">
    <property type="component" value="Unassembled WGS sequence"/>
</dbReference>
<dbReference type="RefSeq" id="WP_067648766.1">
    <property type="nucleotide sequence ID" value="NZ_KQ961028.1"/>
</dbReference>
<proteinExistence type="predicted"/>
<sequence>MILPWTGKSHWSPRHSKRLIDVFVAGMLVFMGIQATANATPVLKAHRLERSHLPQQNAVASPQASVARAHQCFAALYQQSPDHDFVCSSLSVSALVTDYTATQITLENMPHVLHGFHLTGTASPRGPPSTIS</sequence>
<keyword evidence="2" id="KW-1185">Reference proteome</keyword>
<dbReference type="EMBL" id="LNUW01000036">
    <property type="protein sequence ID" value="KXG84695.1"/>
    <property type="molecule type" value="Genomic_DNA"/>
</dbReference>
<comment type="caution">
    <text evidence="1">The sequence shown here is derived from an EMBL/GenBank/DDBJ whole genome shotgun (WGS) entry which is preliminary data.</text>
</comment>
<organism evidence="1 2">
    <name type="scientific">Agrobacterium bohemicum</name>
    <dbReference type="NCBI Taxonomy" id="2052828"/>
    <lineage>
        <taxon>Bacteria</taxon>
        <taxon>Pseudomonadati</taxon>
        <taxon>Pseudomonadota</taxon>
        <taxon>Alphaproteobacteria</taxon>
        <taxon>Hyphomicrobiales</taxon>
        <taxon>Rhizobiaceae</taxon>
        <taxon>Rhizobium/Agrobacterium group</taxon>
        <taxon>Agrobacterium</taxon>
    </lineage>
</organism>
<dbReference type="AlphaFoldDB" id="A0A135NZU0"/>
<evidence type="ECO:0000313" key="2">
    <source>
        <dbReference type="Proteomes" id="UP000070498"/>
    </source>
</evidence>